<dbReference type="SUPFAM" id="SSF52047">
    <property type="entry name" value="RNI-like"/>
    <property type="match status" value="1"/>
</dbReference>
<evidence type="ECO:0000313" key="2">
    <source>
        <dbReference type="Proteomes" id="UP000815677"/>
    </source>
</evidence>
<sequence>MNRATQALRDQISDLKADLARQIAAVSASEYALRVLELRLEETSTFPVDTLPAELLAEIFLHALPRKMTIDDLHLGLRWGSVPLILSQICRRWREVALSVPLLWVDVALCIVDDCGQRNHNDLSRAVVSAQRLELHATRAGGRLLRLALGCAKPQVWSDGEPNVDVIPFMEVLRRHSTTVEEISVELGRREMEQLRQAASDLNFLNLRSVSLSLDTSWLGDGQFGMFSDAPALRAVDLGGVNPQCMDLPWEQVTELVAESCTPDVCCTALRRASNLRRAEFSMVPIARNPEPRRIVHPVLSELFIRECREYEAHILNYFELPALRSLTLLTTESDDNFFASLSDFLDQSGSQLRTLVLGRPWMGISMSPLQGLDLTRLEIREVPHVFAMELFGLLKHLDNAFLPHLDELEIRLRLHRDRKVIDSVVVYRVGDAILRRNQRSRDGEGTHCPVHTLRLRFARDDLPYWLPEDAFRDYRTLRQDGVRVHVGAGGRIIV</sequence>
<name>A0ABQ0L9B5_MYCCL</name>
<evidence type="ECO:0008006" key="3">
    <source>
        <dbReference type="Google" id="ProtNLM"/>
    </source>
</evidence>
<accession>A0ABQ0L9B5</accession>
<keyword evidence="2" id="KW-1185">Reference proteome</keyword>
<evidence type="ECO:0000313" key="1">
    <source>
        <dbReference type="EMBL" id="GAT47686.1"/>
    </source>
</evidence>
<proteinExistence type="predicted"/>
<reference evidence="1" key="1">
    <citation type="submission" date="2014-09" db="EMBL/GenBank/DDBJ databases">
        <title>Genome sequence of the luminous mushroom Mycena chlorophos for searching fungal bioluminescence genes.</title>
        <authorList>
            <person name="Tanaka Y."/>
            <person name="Kasuga D."/>
            <person name="Oba Y."/>
            <person name="Hase S."/>
            <person name="Sato K."/>
            <person name="Oba Y."/>
            <person name="Sakakibara Y."/>
        </authorList>
    </citation>
    <scope>NUCLEOTIDE SEQUENCE</scope>
</reference>
<gene>
    <name evidence="1" type="ORF">MCHLO_05137</name>
</gene>
<dbReference type="Proteomes" id="UP000815677">
    <property type="component" value="Unassembled WGS sequence"/>
</dbReference>
<dbReference type="EMBL" id="DF843878">
    <property type="protein sequence ID" value="GAT47686.1"/>
    <property type="molecule type" value="Genomic_DNA"/>
</dbReference>
<protein>
    <recommendedName>
        <fullName evidence="3">F-box domain-containing protein</fullName>
    </recommendedName>
</protein>
<organism evidence="1 2">
    <name type="scientific">Mycena chlorophos</name>
    <name type="common">Agaric fungus</name>
    <name type="synonym">Agaricus chlorophos</name>
    <dbReference type="NCBI Taxonomy" id="658473"/>
    <lineage>
        <taxon>Eukaryota</taxon>
        <taxon>Fungi</taxon>
        <taxon>Dikarya</taxon>
        <taxon>Basidiomycota</taxon>
        <taxon>Agaricomycotina</taxon>
        <taxon>Agaricomycetes</taxon>
        <taxon>Agaricomycetidae</taxon>
        <taxon>Agaricales</taxon>
        <taxon>Marasmiineae</taxon>
        <taxon>Mycenaceae</taxon>
        <taxon>Mycena</taxon>
    </lineage>
</organism>